<evidence type="ECO:0000256" key="4">
    <source>
        <dbReference type="ARBA" id="ARBA00023002"/>
    </source>
</evidence>
<keyword evidence="7" id="KW-1185">Reference proteome</keyword>
<keyword evidence="4" id="KW-0560">Oxidoreductase</keyword>
<comment type="caution">
    <text evidence="6">The sequence shown here is derived from an EMBL/GenBank/DDBJ whole genome shotgun (WGS) entry which is preliminary data.</text>
</comment>
<dbReference type="PRINTS" id="PR00368">
    <property type="entry name" value="FADPNR"/>
</dbReference>
<dbReference type="RefSeq" id="WP_344606865.1">
    <property type="nucleotide sequence ID" value="NZ_BAAATK010000036.1"/>
</dbReference>
<name>A0ABP5XA17_9ACTN</name>
<gene>
    <name evidence="6" type="ORF">GCM10010421_47970</name>
</gene>
<keyword evidence="3" id="KW-0274">FAD</keyword>
<dbReference type="PANTHER" id="PTHR43735">
    <property type="entry name" value="APOPTOSIS-INDUCING FACTOR 1"/>
    <property type="match status" value="1"/>
</dbReference>
<dbReference type="Proteomes" id="UP001500460">
    <property type="component" value="Unassembled WGS sequence"/>
</dbReference>
<proteinExistence type="inferred from homology"/>
<protein>
    <recommendedName>
        <fullName evidence="5">FAD/NAD(P)-binding domain-containing protein</fullName>
    </recommendedName>
</protein>
<evidence type="ECO:0000256" key="1">
    <source>
        <dbReference type="ARBA" id="ARBA00006442"/>
    </source>
</evidence>
<comment type="similarity">
    <text evidence="1">Belongs to the FAD-dependent oxidoreductase family.</text>
</comment>
<evidence type="ECO:0000313" key="7">
    <source>
        <dbReference type="Proteomes" id="UP001500460"/>
    </source>
</evidence>
<dbReference type="Gene3D" id="3.50.50.100">
    <property type="match status" value="1"/>
</dbReference>
<evidence type="ECO:0000256" key="2">
    <source>
        <dbReference type="ARBA" id="ARBA00022630"/>
    </source>
</evidence>
<dbReference type="EMBL" id="BAAATK010000036">
    <property type="protein sequence ID" value="GAA2449955.1"/>
    <property type="molecule type" value="Genomic_DNA"/>
</dbReference>
<evidence type="ECO:0000259" key="5">
    <source>
        <dbReference type="Pfam" id="PF07992"/>
    </source>
</evidence>
<reference evidence="7" key="1">
    <citation type="journal article" date="2019" name="Int. J. Syst. Evol. Microbiol.">
        <title>The Global Catalogue of Microorganisms (GCM) 10K type strain sequencing project: providing services to taxonomists for standard genome sequencing and annotation.</title>
        <authorList>
            <consortium name="The Broad Institute Genomics Platform"/>
            <consortium name="The Broad Institute Genome Sequencing Center for Infectious Disease"/>
            <person name="Wu L."/>
            <person name="Ma J."/>
        </authorList>
    </citation>
    <scope>NUCLEOTIDE SEQUENCE [LARGE SCALE GENOMIC DNA]</scope>
    <source>
        <strain evidence="7">JCM 6922</strain>
    </source>
</reference>
<dbReference type="InterPro" id="IPR036188">
    <property type="entry name" value="FAD/NAD-bd_sf"/>
</dbReference>
<sequence>MTATVAVVGGGYGGVTAAKALDDVADVVLIEPRDAFVHNVAALRGVTDQDWAERLFIPYDKLLTRGTVKRDRAVEVTATTVRLASGETVEADYIVLATGSTAPYPANIDALDRETGKKKLDATRAELELASHVLLLGAGPVGLEFAGEIKASWPDKAVTVVDPQPRLLSGASFPEEFHTELRAQLDRLGVVVLLGTALRELPSVQPGAVGAFTVTTDSGDDIAADIWFRCYGTTANSDILGADLGAALRPDRRVAVTPELRVQGLRTVFAVGDLTALPELKMARLAQKHAEVVAGNIRTLIEGGTELTAYQPEGADSIVLPLGPEWGVTYAPEAGVLGASVTADIKGTFFLDSYRELLNQK</sequence>
<dbReference type="InterPro" id="IPR023753">
    <property type="entry name" value="FAD/NAD-binding_dom"/>
</dbReference>
<organism evidence="6 7">
    <name type="scientific">Streptomyces glaucus</name>
    <dbReference type="NCBI Taxonomy" id="284029"/>
    <lineage>
        <taxon>Bacteria</taxon>
        <taxon>Bacillati</taxon>
        <taxon>Actinomycetota</taxon>
        <taxon>Actinomycetes</taxon>
        <taxon>Kitasatosporales</taxon>
        <taxon>Streptomycetaceae</taxon>
        <taxon>Streptomyces</taxon>
    </lineage>
</organism>
<dbReference type="PANTHER" id="PTHR43735:SF3">
    <property type="entry name" value="FERROPTOSIS SUPPRESSOR PROTEIN 1"/>
    <property type="match status" value="1"/>
</dbReference>
<dbReference type="SUPFAM" id="SSF51905">
    <property type="entry name" value="FAD/NAD(P)-binding domain"/>
    <property type="match status" value="1"/>
</dbReference>
<feature type="domain" description="FAD/NAD(P)-binding" evidence="5">
    <location>
        <begin position="4"/>
        <end position="288"/>
    </location>
</feature>
<dbReference type="Pfam" id="PF07992">
    <property type="entry name" value="Pyr_redox_2"/>
    <property type="match status" value="1"/>
</dbReference>
<evidence type="ECO:0000313" key="6">
    <source>
        <dbReference type="EMBL" id="GAA2449955.1"/>
    </source>
</evidence>
<evidence type="ECO:0000256" key="3">
    <source>
        <dbReference type="ARBA" id="ARBA00022827"/>
    </source>
</evidence>
<keyword evidence="2" id="KW-0285">Flavoprotein</keyword>
<accession>A0ABP5XA17</accession>